<feature type="region of interest" description="Disordered" evidence="1">
    <location>
        <begin position="390"/>
        <end position="429"/>
    </location>
</feature>
<dbReference type="Proteomes" id="UP001642464">
    <property type="component" value="Unassembled WGS sequence"/>
</dbReference>
<feature type="region of interest" description="Disordered" evidence="1">
    <location>
        <begin position="214"/>
        <end position="259"/>
    </location>
</feature>
<feature type="region of interest" description="Disordered" evidence="1">
    <location>
        <begin position="587"/>
        <end position="621"/>
    </location>
</feature>
<sequence>MALLDTLRYDGGQSATSLANAEDANSEGKYGIPRFGGEPHGLQEIQDRERHLPRRGFNSFRDHKKDWKGRNSHKGYGRSYQAMDEVDDNESTIPWDSQSQSLAGFTEDITCDDDDDLSYHSVDDGENFMAEYVSWYLDEGLDLESDEACALAAEALQLEYEAYSLRHSAKGKGHGGFSGQRHFEVSGSLSLQEKRARLQQLKLRTECRKCGQRGHWMGDRECPKSSGKGKSRTSSTTPSTASTSTSMSKGKKGSGKSSPKTRVVYFAMHDEENKPDQEDVSFMAWNFGRSSSGPPMSPTPAMTQPGSMTVESTATQSLVDSLYARGWTADQVLDLLLRAPTEAATAQVMDAGGWMQHPAPTSSTPTPAPSLGMPTGVIDQVLSTLHDMDVEEEEHSVPPLPSAPAPSSVDSNLTAAPATPLQEQCSHPRTTTRGTNGYYFIETCLDCNQVLKREKKTKASPFNPTPEGHTKDRALCQHYRVTWRGSNGINWRNSCLDCGKVTRGRWDDKHFPATGTTAPSRQFLLGAIGQPVQSDKHFDTRAVQEIIRSTLIVANVKSKENNDQLSLEDLHKIIDAVAVNVQLFGSDSSSTTTTAAPGPSVEPRTPPRTPPRSSTQQPESEELYFWGRRTINFGKYKGHPFWYGWQDSGYVDWCLNEVNTGSCKGMKDLADYFTEKRRKDQEEQHTTPGARAEPPRTPTRTPHYRDSPNRGYMAMGEEESVQEDQAVPEQWLVAVLDSGCNKTCHGDRWMKRYMEATDMDSSRCPLRQEACSIKGINGNVSTHGVRRLEVCFELENASGSFAVGTIDSTELVNSDAPLLLSIRDQRRLQLQMDLSDEHDKVYSKLFGGYIKVTEFNGLLGLHLLPSQAALLSSEKAFDTLEIEPELYDETELYEAKNDPDGALLTPSTALAPTSPQSSTASPKSPYLAVDEETTKVLTRGQKKQLNDDINELEQKDACMWVDRPNTTKLPTKPVFNNEVSIDCLELRDSGGRMKDLLRIYAINLRYIGVEAPHQLGRGERHGGLFKELIYVIGVQQVKMLVAETCMVKNMKLNHRGFTPYQWVLGKLPIDATSLIDEEADGRFLGVHEEIQEPEDEFEIYAKQILELRPSRKRMREVLRDNPTEEHIPFAEDYQLRSWPDDGEAQPNFVEIPQVSGPSPVDAEEYEPSLPHQRENLKDQVMDPLKYQNKWKKK</sequence>
<organism evidence="2 3">
    <name type="scientific">Durusdinium trenchii</name>
    <dbReference type="NCBI Taxonomy" id="1381693"/>
    <lineage>
        <taxon>Eukaryota</taxon>
        <taxon>Sar</taxon>
        <taxon>Alveolata</taxon>
        <taxon>Dinophyceae</taxon>
        <taxon>Suessiales</taxon>
        <taxon>Symbiodiniaceae</taxon>
        <taxon>Durusdinium</taxon>
    </lineage>
</organism>
<name>A0ABP0JRF9_9DINO</name>
<comment type="caution">
    <text evidence="2">The sequence shown here is derived from an EMBL/GenBank/DDBJ whole genome shotgun (WGS) entry which is preliminary data.</text>
</comment>
<evidence type="ECO:0000313" key="3">
    <source>
        <dbReference type="Proteomes" id="UP001642464"/>
    </source>
</evidence>
<feature type="region of interest" description="Disordered" evidence="1">
    <location>
        <begin position="897"/>
        <end position="926"/>
    </location>
</feature>
<feature type="compositionally biased region" description="Low complexity" evidence="1">
    <location>
        <begin position="902"/>
        <end position="922"/>
    </location>
</feature>
<gene>
    <name evidence="2" type="ORF">SCF082_LOCUS13449</name>
</gene>
<protein>
    <submittedName>
        <fullName evidence="2">Transposon Ty4-J Gag-Pol polyprotein</fullName>
    </submittedName>
</protein>
<evidence type="ECO:0000256" key="1">
    <source>
        <dbReference type="SAM" id="MobiDB-lite"/>
    </source>
</evidence>
<accession>A0ABP0JRF9</accession>
<feature type="compositionally biased region" description="Low complexity" evidence="1">
    <location>
        <begin position="224"/>
        <end position="248"/>
    </location>
</feature>
<evidence type="ECO:0000313" key="2">
    <source>
        <dbReference type="EMBL" id="CAK9017038.1"/>
    </source>
</evidence>
<reference evidence="2 3" key="1">
    <citation type="submission" date="2024-02" db="EMBL/GenBank/DDBJ databases">
        <authorList>
            <person name="Chen Y."/>
            <person name="Shah S."/>
            <person name="Dougan E. K."/>
            <person name="Thang M."/>
            <person name="Chan C."/>
        </authorList>
    </citation>
    <scope>NUCLEOTIDE SEQUENCE [LARGE SCALE GENOMIC DNA]</scope>
</reference>
<proteinExistence type="predicted"/>
<dbReference type="EMBL" id="CAXAMM010008335">
    <property type="protein sequence ID" value="CAK9017038.1"/>
    <property type="molecule type" value="Genomic_DNA"/>
</dbReference>
<feature type="compositionally biased region" description="Basic and acidic residues" evidence="1">
    <location>
        <begin position="1171"/>
        <end position="1180"/>
    </location>
</feature>
<keyword evidence="3" id="KW-1185">Reference proteome</keyword>
<feature type="region of interest" description="Disordered" evidence="1">
    <location>
        <begin position="1141"/>
        <end position="1193"/>
    </location>
</feature>
<feature type="region of interest" description="Disordered" evidence="1">
    <location>
        <begin position="1"/>
        <end position="40"/>
    </location>
</feature>
<feature type="region of interest" description="Disordered" evidence="1">
    <location>
        <begin position="677"/>
        <end position="708"/>
    </location>
</feature>